<evidence type="ECO:0000313" key="2">
    <source>
        <dbReference type="EMBL" id="KAE9405943.1"/>
    </source>
</evidence>
<organism evidence="2 3">
    <name type="scientific">Gymnopus androsaceus JB14</name>
    <dbReference type="NCBI Taxonomy" id="1447944"/>
    <lineage>
        <taxon>Eukaryota</taxon>
        <taxon>Fungi</taxon>
        <taxon>Dikarya</taxon>
        <taxon>Basidiomycota</taxon>
        <taxon>Agaricomycotina</taxon>
        <taxon>Agaricomycetes</taxon>
        <taxon>Agaricomycetidae</taxon>
        <taxon>Agaricales</taxon>
        <taxon>Marasmiineae</taxon>
        <taxon>Omphalotaceae</taxon>
        <taxon>Gymnopus</taxon>
    </lineage>
</organism>
<protein>
    <submittedName>
        <fullName evidence="2">Uncharacterized protein</fullName>
    </submittedName>
</protein>
<sequence>MKPLPKTSSFSSVRIRSWPEKQMTFVFGFNGKPPKPKERFSCSDSTMLIKCAIVQNNTESSSITSQTRLKIAREKSERPQRQTEDRSNGRETPQERRTEHRPASNGRGQEPNRAPVAVIETSSSITTLYGGTTENPMVIAVNGAQLPESVIPGTFLLINAGSSSASTPPDHIRVPVVKTLHRHHNESGEGHSTSKDLQTEILRDFKDALDIADTISSLDLDAETNSFVTDGVNFAPYPDDDSDVDDSDYHSVMSSPDVVITMGTSEGH</sequence>
<keyword evidence="3" id="KW-1185">Reference proteome</keyword>
<dbReference type="EMBL" id="ML769405">
    <property type="protein sequence ID" value="KAE9405943.1"/>
    <property type="molecule type" value="Genomic_DNA"/>
</dbReference>
<evidence type="ECO:0000256" key="1">
    <source>
        <dbReference type="SAM" id="MobiDB-lite"/>
    </source>
</evidence>
<feature type="region of interest" description="Disordered" evidence="1">
    <location>
        <begin position="59"/>
        <end position="115"/>
    </location>
</feature>
<feature type="compositionally biased region" description="Polar residues" evidence="1">
    <location>
        <begin position="59"/>
        <end position="68"/>
    </location>
</feature>
<accession>A0A6A4I7X0</accession>
<gene>
    <name evidence="2" type="ORF">BT96DRAFT_293130</name>
</gene>
<name>A0A6A4I7X0_9AGAR</name>
<evidence type="ECO:0000313" key="3">
    <source>
        <dbReference type="Proteomes" id="UP000799118"/>
    </source>
</evidence>
<proteinExistence type="predicted"/>
<feature type="compositionally biased region" description="Basic and acidic residues" evidence="1">
    <location>
        <begin position="71"/>
        <end position="102"/>
    </location>
</feature>
<dbReference type="AlphaFoldDB" id="A0A6A4I7X0"/>
<reference evidence="2" key="1">
    <citation type="journal article" date="2019" name="Environ. Microbiol.">
        <title>Fungal ecological strategies reflected in gene transcription - a case study of two litter decomposers.</title>
        <authorList>
            <person name="Barbi F."/>
            <person name="Kohler A."/>
            <person name="Barry K."/>
            <person name="Baskaran P."/>
            <person name="Daum C."/>
            <person name="Fauchery L."/>
            <person name="Ihrmark K."/>
            <person name="Kuo A."/>
            <person name="LaButti K."/>
            <person name="Lipzen A."/>
            <person name="Morin E."/>
            <person name="Grigoriev I.V."/>
            <person name="Henrissat B."/>
            <person name="Lindahl B."/>
            <person name="Martin F."/>
        </authorList>
    </citation>
    <scope>NUCLEOTIDE SEQUENCE</scope>
    <source>
        <strain evidence="2">JB14</strain>
    </source>
</reference>
<dbReference type="Proteomes" id="UP000799118">
    <property type="component" value="Unassembled WGS sequence"/>
</dbReference>